<feature type="domain" description="C2H2-type" evidence="7">
    <location>
        <begin position="364"/>
        <end position="391"/>
    </location>
</feature>
<feature type="region of interest" description="Disordered" evidence="6">
    <location>
        <begin position="164"/>
        <end position="221"/>
    </location>
</feature>
<feature type="compositionally biased region" description="Polar residues" evidence="6">
    <location>
        <begin position="206"/>
        <end position="221"/>
    </location>
</feature>
<evidence type="ECO:0000256" key="3">
    <source>
        <dbReference type="ARBA" id="ARBA00022771"/>
    </source>
</evidence>
<name>A0ABD1JH24_9TELE</name>
<accession>A0ABD1JH24</accession>
<evidence type="ECO:0000313" key="9">
    <source>
        <dbReference type="Proteomes" id="UP001591681"/>
    </source>
</evidence>
<comment type="caution">
    <text evidence="8">The sequence shown here is derived from an EMBL/GenBank/DDBJ whole genome shotgun (WGS) entry which is preliminary data.</text>
</comment>
<proteinExistence type="predicted"/>
<evidence type="ECO:0000313" key="8">
    <source>
        <dbReference type="EMBL" id="KAL2085930.1"/>
    </source>
</evidence>
<reference evidence="8 9" key="1">
    <citation type="submission" date="2024-09" db="EMBL/GenBank/DDBJ databases">
        <title>A chromosome-level genome assembly of Gray's grenadier anchovy, Coilia grayii.</title>
        <authorList>
            <person name="Fu Z."/>
        </authorList>
    </citation>
    <scope>NUCLEOTIDE SEQUENCE [LARGE SCALE GENOMIC DNA]</scope>
    <source>
        <strain evidence="8">G4</strain>
        <tissue evidence="8">Muscle</tissue>
    </source>
</reference>
<dbReference type="PROSITE" id="PS00028">
    <property type="entry name" value="ZINC_FINGER_C2H2_1"/>
    <property type="match status" value="2"/>
</dbReference>
<evidence type="ECO:0000259" key="7">
    <source>
        <dbReference type="PROSITE" id="PS50157"/>
    </source>
</evidence>
<keyword evidence="2" id="KW-0677">Repeat</keyword>
<dbReference type="Proteomes" id="UP001591681">
    <property type="component" value="Unassembled WGS sequence"/>
</dbReference>
<dbReference type="Gene3D" id="3.30.160.60">
    <property type="entry name" value="Classic Zinc Finger"/>
    <property type="match status" value="2"/>
</dbReference>
<dbReference type="PANTHER" id="PTHR23235">
    <property type="entry name" value="KRUEPPEL-LIKE TRANSCRIPTION FACTOR"/>
    <property type="match status" value="1"/>
</dbReference>
<keyword evidence="3 5" id="KW-0863">Zinc-finger</keyword>
<dbReference type="EMBL" id="JBHFQA010000016">
    <property type="protein sequence ID" value="KAL2085930.1"/>
    <property type="molecule type" value="Genomic_DNA"/>
</dbReference>
<feature type="compositionally biased region" description="Polar residues" evidence="6">
    <location>
        <begin position="187"/>
        <end position="196"/>
    </location>
</feature>
<dbReference type="GO" id="GO:0008270">
    <property type="term" value="F:zinc ion binding"/>
    <property type="evidence" value="ECO:0007669"/>
    <property type="project" value="UniProtKB-KW"/>
</dbReference>
<dbReference type="Pfam" id="PF00096">
    <property type="entry name" value="zf-C2H2"/>
    <property type="match status" value="2"/>
</dbReference>
<dbReference type="InterPro" id="IPR036236">
    <property type="entry name" value="Znf_C2H2_sf"/>
</dbReference>
<organism evidence="8 9">
    <name type="scientific">Coilia grayii</name>
    <name type="common">Gray's grenadier anchovy</name>
    <dbReference type="NCBI Taxonomy" id="363190"/>
    <lineage>
        <taxon>Eukaryota</taxon>
        <taxon>Metazoa</taxon>
        <taxon>Chordata</taxon>
        <taxon>Craniata</taxon>
        <taxon>Vertebrata</taxon>
        <taxon>Euteleostomi</taxon>
        <taxon>Actinopterygii</taxon>
        <taxon>Neopterygii</taxon>
        <taxon>Teleostei</taxon>
        <taxon>Clupei</taxon>
        <taxon>Clupeiformes</taxon>
        <taxon>Clupeoidei</taxon>
        <taxon>Engraulidae</taxon>
        <taxon>Coilinae</taxon>
        <taxon>Coilia</taxon>
    </lineage>
</organism>
<keyword evidence="9" id="KW-1185">Reference proteome</keyword>
<evidence type="ECO:0000256" key="1">
    <source>
        <dbReference type="ARBA" id="ARBA00022723"/>
    </source>
</evidence>
<evidence type="ECO:0000256" key="4">
    <source>
        <dbReference type="ARBA" id="ARBA00022833"/>
    </source>
</evidence>
<keyword evidence="1" id="KW-0479">Metal-binding</keyword>
<keyword evidence="4" id="KW-0862">Zinc</keyword>
<dbReference type="SUPFAM" id="SSF57667">
    <property type="entry name" value="beta-beta-alpha zinc fingers"/>
    <property type="match status" value="2"/>
</dbReference>
<dbReference type="PANTHER" id="PTHR23235:SF120">
    <property type="entry name" value="KRUPPEL-LIKE FACTOR 15"/>
    <property type="match status" value="1"/>
</dbReference>
<dbReference type="FunFam" id="3.30.160.60:FF:000065">
    <property type="entry name" value="B-cell CLL/lymphoma 6, member B"/>
    <property type="match status" value="1"/>
</dbReference>
<sequence>MITRPESQFRGRISSILQVFVEAAVTEICELIDLEVATLRAELSMCRTEKRGYARAKLHSNEDISSRSEPGFMTPSCDNAPHDVAGLGQAEREYFKNQGTSRMSQPCALWNQRSGNEDTKNAAIEESNKMDAVSVKKELLEECEQSKEVGDKQEGMSVVGIALPDASEGMGTSPPHHTGLEWAGSEGSVNANTKNSSKSEPEHISAESTEQPCAVTASSGHSYVDHSNGCENGTMWSSVVTERRYAPSAQQQLTQDVEVQKEVEQGGTYLTHWTSTVSPPRAQAHPSVLYSHKDPLESVGVFSLNLPSGSDLHNVRGDLSESHQGLSVSQGPDLEERFICPMCGKILRTDRALRAHMKDHTTLHICNYCGKSFARLTNLRVHQNIHMGLKPYTCAFCFKKFSDRSNYNRHRHRCAKSDRT</sequence>
<feature type="domain" description="C2H2-type" evidence="7">
    <location>
        <begin position="392"/>
        <end position="420"/>
    </location>
</feature>
<protein>
    <recommendedName>
        <fullName evidence="7">C2H2-type domain-containing protein</fullName>
    </recommendedName>
</protein>
<evidence type="ECO:0000256" key="6">
    <source>
        <dbReference type="SAM" id="MobiDB-lite"/>
    </source>
</evidence>
<dbReference type="InterPro" id="IPR013087">
    <property type="entry name" value="Znf_C2H2_type"/>
</dbReference>
<gene>
    <name evidence="8" type="ORF">ACEWY4_019250</name>
</gene>
<dbReference type="PROSITE" id="PS50157">
    <property type="entry name" value="ZINC_FINGER_C2H2_2"/>
    <property type="match status" value="3"/>
</dbReference>
<dbReference type="SMART" id="SM00355">
    <property type="entry name" value="ZnF_C2H2"/>
    <property type="match status" value="3"/>
</dbReference>
<evidence type="ECO:0000256" key="5">
    <source>
        <dbReference type="PROSITE-ProRule" id="PRU00042"/>
    </source>
</evidence>
<feature type="domain" description="C2H2-type" evidence="7">
    <location>
        <begin position="338"/>
        <end position="361"/>
    </location>
</feature>
<dbReference type="AlphaFoldDB" id="A0ABD1JH24"/>
<evidence type="ECO:0000256" key="2">
    <source>
        <dbReference type="ARBA" id="ARBA00022737"/>
    </source>
</evidence>